<evidence type="ECO:0000256" key="1">
    <source>
        <dbReference type="ARBA" id="ARBA00022679"/>
    </source>
</evidence>
<keyword evidence="4 7" id="KW-0863">Zinc-finger</keyword>
<dbReference type="PROSITE" id="PS51873">
    <property type="entry name" value="TRIAD"/>
    <property type="match status" value="1"/>
</dbReference>
<evidence type="ECO:0000256" key="2">
    <source>
        <dbReference type="ARBA" id="ARBA00022723"/>
    </source>
</evidence>
<organism evidence="12">
    <name type="scientific">Xenopus tropicalis</name>
    <name type="common">Western clawed frog</name>
    <name type="synonym">Silurana tropicalis</name>
    <dbReference type="NCBI Taxonomy" id="8364"/>
    <lineage>
        <taxon>Eukaryota</taxon>
        <taxon>Metazoa</taxon>
        <taxon>Chordata</taxon>
        <taxon>Craniata</taxon>
        <taxon>Vertebrata</taxon>
        <taxon>Euteleostomi</taxon>
        <taxon>Amphibia</taxon>
        <taxon>Batrachia</taxon>
        <taxon>Anura</taxon>
        <taxon>Pipoidea</taxon>
        <taxon>Pipidae</taxon>
        <taxon>Xenopodinae</taxon>
        <taxon>Xenopus</taxon>
        <taxon>Silurana</taxon>
    </lineage>
</organism>
<dbReference type="GeneTree" id="ENSGT00730000111285"/>
<feature type="compositionally biased region" description="Basic and acidic residues" evidence="8">
    <location>
        <begin position="1"/>
        <end position="11"/>
    </location>
</feature>
<sequence length="396" mass="44053">MGMGDQHEEPHNTGNTGSSEEEADEEEEEDGGRERGQIPPASDRVSAIAYDDRELATSVDCEEHRVDSISAVHYEGPLASCYPDTPPSDRDIEAVGCQPGAGTVSRAQGGGSIAVKTRKRCSVLCTVYCVESDLSSDLPPLYHIDEGSLPELPTRASRLSSTGELALSPTSLELELSPILISNVGDSALKVMMSCRVCLEDRSLKPLPCCKKPVCDECLKRYLSSQIQCPSCQFIWCFKCHAPWHEGVNCREYKKGDKLLRHWANEIEHGQRNAQKCPRCKVHIQRTEGCDHMTCSQCNTNFCYRCGERYRQLRFFGDHTSNLSIFGCKYRYLPERPHVRRLVRGSVCAGKLLIAPLLIVLGLVLGALAIVIGLFGLPIYCLCKKQRKRTRTGMPW</sequence>
<dbReference type="AlphaFoldDB" id="A0A803K1V3"/>
<dbReference type="CDD" id="cd20350">
    <property type="entry name" value="Rcat_RBR_RNF217"/>
    <property type="match status" value="1"/>
</dbReference>
<protein>
    <submittedName>
        <fullName evidence="12">Ring finger protein 217</fullName>
    </submittedName>
</protein>
<dbReference type="InterPro" id="IPR044066">
    <property type="entry name" value="TRIAD_supradom"/>
</dbReference>
<dbReference type="InterPro" id="IPR047551">
    <property type="entry name" value="BRcat_RBR_RNF217"/>
</dbReference>
<keyword evidence="5" id="KW-0833">Ubl conjugation pathway</keyword>
<dbReference type="Pfam" id="PF22191">
    <property type="entry name" value="IBR_1"/>
    <property type="match status" value="1"/>
</dbReference>
<keyword evidence="9" id="KW-1133">Transmembrane helix</keyword>
<keyword evidence="1" id="KW-0808">Transferase</keyword>
<feature type="transmembrane region" description="Helical" evidence="9">
    <location>
        <begin position="353"/>
        <end position="382"/>
    </location>
</feature>
<dbReference type="InterPro" id="IPR031127">
    <property type="entry name" value="E3_UB_ligase_RBR"/>
</dbReference>
<keyword evidence="6" id="KW-0862">Zinc</keyword>
<keyword evidence="9" id="KW-0812">Transmembrane</keyword>
<keyword evidence="2" id="KW-0479">Metal-binding</keyword>
<dbReference type="CDD" id="cd20342">
    <property type="entry name" value="BRcat_RBR_RNF217"/>
    <property type="match status" value="1"/>
</dbReference>
<keyword evidence="3" id="KW-0677">Repeat</keyword>
<evidence type="ECO:0000256" key="5">
    <source>
        <dbReference type="ARBA" id="ARBA00022786"/>
    </source>
</evidence>
<dbReference type="InterPro" id="IPR047552">
    <property type="entry name" value="Rcat_RBR_RNF217"/>
</dbReference>
<evidence type="ECO:0000256" key="6">
    <source>
        <dbReference type="ARBA" id="ARBA00022833"/>
    </source>
</evidence>
<proteinExistence type="predicted"/>
<dbReference type="PANTHER" id="PTHR11685">
    <property type="entry name" value="RBR FAMILY RING FINGER AND IBR DOMAIN-CONTAINING"/>
    <property type="match status" value="1"/>
</dbReference>
<dbReference type="Bgee" id="ENSXETG00000021840">
    <property type="expression patterns" value="Expressed in 4-cell stage embryo and 10 other cell types or tissues"/>
</dbReference>
<evidence type="ECO:0000256" key="3">
    <source>
        <dbReference type="ARBA" id="ARBA00022737"/>
    </source>
</evidence>
<feature type="domain" description="RING-type" evidence="11">
    <location>
        <begin position="93"/>
        <end position="332"/>
    </location>
</feature>
<dbReference type="InterPro" id="IPR001841">
    <property type="entry name" value="Znf_RING"/>
</dbReference>
<dbReference type="Ensembl" id="ENSXETT00000117916">
    <property type="protein sequence ID" value="ENSXETP00000114292"/>
    <property type="gene ID" value="ENSXETG00000021840"/>
</dbReference>
<evidence type="ECO:0000256" key="8">
    <source>
        <dbReference type="SAM" id="MobiDB-lite"/>
    </source>
</evidence>
<evidence type="ECO:0000256" key="9">
    <source>
        <dbReference type="SAM" id="Phobius"/>
    </source>
</evidence>
<dbReference type="Gene3D" id="1.20.120.1750">
    <property type="match status" value="1"/>
</dbReference>
<dbReference type="FunFam" id="1.20.120.1750:FF:000008">
    <property type="entry name" value="RBR-type E3 ubiquitin transferase"/>
    <property type="match status" value="1"/>
</dbReference>
<feature type="region of interest" description="Disordered" evidence="8">
    <location>
        <begin position="1"/>
        <end position="47"/>
    </location>
</feature>
<gene>
    <name evidence="12" type="primary">rnf217</name>
</gene>
<feature type="domain" description="RING-type" evidence="10">
    <location>
        <begin position="195"/>
        <end position="233"/>
    </location>
</feature>
<evidence type="ECO:0000256" key="7">
    <source>
        <dbReference type="PROSITE-ProRule" id="PRU00175"/>
    </source>
</evidence>
<name>A0A803K1V3_XENTR</name>
<reference evidence="12" key="2">
    <citation type="submission" date="2021-03" db="UniProtKB">
        <authorList>
            <consortium name="Ensembl"/>
        </authorList>
    </citation>
    <scope>IDENTIFICATION</scope>
</reference>
<feature type="compositionally biased region" description="Acidic residues" evidence="8">
    <location>
        <begin position="19"/>
        <end position="31"/>
    </location>
</feature>
<dbReference type="SUPFAM" id="SSF57850">
    <property type="entry name" value="RING/U-box"/>
    <property type="match status" value="1"/>
</dbReference>
<keyword evidence="9" id="KW-0472">Membrane</keyword>
<dbReference type="Xenbase" id="XB-GENE-987824">
    <property type="gene designation" value="rnf217"/>
</dbReference>
<evidence type="ECO:0000259" key="10">
    <source>
        <dbReference type="PROSITE" id="PS50089"/>
    </source>
</evidence>
<dbReference type="GO" id="GO:0008270">
    <property type="term" value="F:zinc ion binding"/>
    <property type="evidence" value="ECO:0007669"/>
    <property type="project" value="UniProtKB-KW"/>
</dbReference>
<evidence type="ECO:0000259" key="11">
    <source>
        <dbReference type="PROSITE" id="PS51873"/>
    </source>
</evidence>
<accession>A0A803K1V3</accession>
<evidence type="ECO:0000256" key="4">
    <source>
        <dbReference type="ARBA" id="ARBA00022771"/>
    </source>
</evidence>
<evidence type="ECO:0000313" key="12">
    <source>
        <dbReference type="Ensembl" id="ENSXETP00000114292"/>
    </source>
</evidence>
<dbReference type="GO" id="GO:0004842">
    <property type="term" value="F:ubiquitin-protein transferase activity"/>
    <property type="evidence" value="ECO:0007669"/>
    <property type="project" value="InterPro"/>
</dbReference>
<reference evidence="12" key="1">
    <citation type="journal article" date="2010" name="Science">
        <title>The genome of the Western clawed frog Xenopus tropicalis.</title>
        <authorList>
            <person name="Hellsten U."/>
            <person name="Harland R.M."/>
            <person name="Gilchrist M.J."/>
            <person name="Hendrix D."/>
            <person name="Jurka J."/>
            <person name="Kapitonov V."/>
            <person name="Ovcharenko I."/>
            <person name="Putnam N.H."/>
            <person name="Shu S."/>
            <person name="Taher L."/>
            <person name="Blitz I.L."/>
            <person name="Blumberg B."/>
            <person name="Dichmann D.S."/>
            <person name="Dubchak I."/>
            <person name="Amaya E."/>
            <person name="Detter J.C."/>
            <person name="Fletcher R."/>
            <person name="Gerhard D.S."/>
            <person name="Goodstein D."/>
            <person name="Graves T."/>
            <person name="Grigoriev I.V."/>
            <person name="Grimwood J."/>
            <person name="Kawashima T."/>
            <person name="Lindquist E."/>
            <person name="Lucas S.M."/>
            <person name="Mead P.E."/>
            <person name="Mitros T."/>
            <person name="Ogino H."/>
            <person name="Ohta Y."/>
            <person name="Poliakov A.V."/>
            <person name="Pollet N."/>
            <person name="Robert J."/>
            <person name="Salamov A."/>
            <person name="Sater A.K."/>
            <person name="Schmutz J."/>
            <person name="Terry A."/>
            <person name="Vize P.D."/>
            <person name="Warren W.C."/>
            <person name="Wells D."/>
            <person name="Wills A."/>
            <person name="Wilson R.K."/>
            <person name="Zimmerman L.B."/>
            <person name="Zorn A.M."/>
            <person name="Grainger R."/>
            <person name="Grammer T."/>
            <person name="Khokha M.K."/>
            <person name="Richardson P.M."/>
            <person name="Rokhsar D.S."/>
        </authorList>
    </citation>
    <scope>NUCLEOTIDE SEQUENCE [LARGE SCALE GENOMIC DNA]</scope>
    <source>
        <strain evidence="12">Nigerian</strain>
    </source>
</reference>
<dbReference type="GO" id="GO:0016567">
    <property type="term" value="P:protein ubiquitination"/>
    <property type="evidence" value="ECO:0007669"/>
    <property type="project" value="InterPro"/>
</dbReference>
<dbReference type="PROSITE" id="PS50089">
    <property type="entry name" value="ZF_RING_2"/>
    <property type="match status" value="1"/>
</dbReference>